<dbReference type="InterPro" id="IPR013879">
    <property type="entry name" value="DUF1761"/>
</dbReference>
<feature type="transmembrane region" description="Helical" evidence="1">
    <location>
        <begin position="47"/>
        <end position="65"/>
    </location>
</feature>
<evidence type="ECO:0000256" key="1">
    <source>
        <dbReference type="SAM" id="Phobius"/>
    </source>
</evidence>
<accession>A0A841FI08</accession>
<dbReference type="Pfam" id="PF08570">
    <property type="entry name" value="DUF1761"/>
    <property type="match status" value="1"/>
</dbReference>
<keyword evidence="3" id="KW-1185">Reference proteome</keyword>
<sequence length="128" mass="13255">MLALGITLAAIAAFILSSVYYALLAPVERKALGGKALDRGRPTPVKIVAEIVRTAAVAAVFAWIASEAGRLSLPDALPLALLLWVGFPVAILTGSVAWEKAAPFTAAMHAGDWLLKLLLIAAIVGAVN</sequence>
<keyword evidence="1" id="KW-0472">Membrane</keyword>
<dbReference type="RefSeq" id="WP_184789823.1">
    <property type="nucleotide sequence ID" value="NZ_BONT01000072.1"/>
</dbReference>
<name>A0A841FI08_9ACTN</name>
<dbReference type="AlphaFoldDB" id="A0A841FI08"/>
<evidence type="ECO:0000313" key="2">
    <source>
        <dbReference type="EMBL" id="MBB6036981.1"/>
    </source>
</evidence>
<comment type="caution">
    <text evidence="2">The sequence shown here is derived from an EMBL/GenBank/DDBJ whole genome shotgun (WGS) entry which is preliminary data.</text>
</comment>
<keyword evidence="1" id="KW-1133">Transmembrane helix</keyword>
<feature type="transmembrane region" description="Helical" evidence="1">
    <location>
        <begin position="6"/>
        <end position="27"/>
    </location>
</feature>
<evidence type="ECO:0000313" key="3">
    <source>
        <dbReference type="Proteomes" id="UP000548476"/>
    </source>
</evidence>
<organism evidence="2 3">
    <name type="scientific">Phytomonospora endophytica</name>
    <dbReference type="NCBI Taxonomy" id="714109"/>
    <lineage>
        <taxon>Bacteria</taxon>
        <taxon>Bacillati</taxon>
        <taxon>Actinomycetota</taxon>
        <taxon>Actinomycetes</taxon>
        <taxon>Micromonosporales</taxon>
        <taxon>Micromonosporaceae</taxon>
        <taxon>Phytomonospora</taxon>
    </lineage>
</organism>
<gene>
    <name evidence="2" type="ORF">HNR73_004854</name>
</gene>
<evidence type="ECO:0008006" key="4">
    <source>
        <dbReference type="Google" id="ProtNLM"/>
    </source>
</evidence>
<keyword evidence="1" id="KW-0812">Transmembrane</keyword>
<proteinExistence type="predicted"/>
<protein>
    <recommendedName>
        <fullName evidence="4">DUF1761 domain-containing protein</fullName>
    </recommendedName>
</protein>
<feature type="transmembrane region" description="Helical" evidence="1">
    <location>
        <begin position="77"/>
        <end position="98"/>
    </location>
</feature>
<dbReference type="EMBL" id="JACHGT010000011">
    <property type="protein sequence ID" value="MBB6036981.1"/>
    <property type="molecule type" value="Genomic_DNA"/>
</dbReference>
<reference evidence="2 3" key="1">
    <citation type="submission" date="2020-08" db="EMBL/GenBank/DDBJ databases">
        <title>Genomic Encyclopedia of Type Strains, Phase IV (KMG-IV): sequencing the most valuable type-strain genomes for metagenomic binning, comparative biology and taxonomic classification.</title>
        <authorList>
            <person name="Goeker M."/>
        </authorList>
    </citation>
    <scope>NUCLEOTIDE SEQUENCE [LARGE SCALE GENOMIC DNA]</scope>
    <source>
        <strain evidence="2 3">YIM 65646</strain>
    </source>
</reference>
<dbReference type="Proteomes" id="UP000548476">
    <property type="component" value="Unassembled WGS sequence"/>
</dbReference>